<protein>
    <submittedName>
        <fullName evidence="1">Uncharacterized protein</fullName>
    </submittedName>
</protein>
<name>A0A0E9R9W6_ANGAN</name>
<organism evidence="1">
    <name type="scientific">Anguilla anguilla</name>
    <name type="common">European freshwater eel</name>
    <name type="synonym">Muraena anguilla</name>
    <dbReference type="NCBI Taxonomy" id="7936"/>
    <lineage>
        <taxon>Eukaryota</taxon>
        <taxon>Metazoa</taxon>
        <taxon>Chordata</taxon>
        <taxon>Craniata</taxon>
        <taxon>Vertebrata</taxon>
        <taxon>Euteleostomi</taxon>
        <taxon>Actinopterygii</taxon>
        <taxon>Neopterygii</taxon>
        <taxon>Teleostei</taxon>
        <taxon>Anguilliformes</taxon>
        <taxon>Anguillidae</taxon>
        <taxon>Anguilla</taxon>
    </lineage>
</organism>
<accession>A0A0E9R9W6</accession>
<sequence length="41" mass="4808">MFSLFQPLNHVCTVYKFGDNGVYFKQGFLQKALDFKWGFKG</sequence>
<dbReference type="EMBL" id="GBXM01082636">
    <property type="protein sequence ID" value="JAH25941.1"/>
    <property type="molecule type" value="Transcribed_RNA"/>
</dbReference>
<evidence type="ECO:0000313" key="1">
    <source>
        <dbReference type="EMBL" id="JAH25941.1"/>
    </source>
</evidence>
<proteinExistence type="predicted"/>
<reference evidence="1" key="1">
    <citation type="submission" date="2014-11" db="EMBL/GenBank/DDBJ databases">
        <authorList>
            <person name="Amaro Gonzalez C."/>
        </authorList>
    </citation>
    <scope>NUCLEOTIDE SEQUENCE</scope>
</reference>
<dbReference type="AlphaFoldDB" id="A0A0E9R9W6"/>
<reference evidence="1" key="2">
    <citation type="journal article" date="2015" name="Fish Shellfish Immunol.">
        <title>Early steps in the European eel (Anguilla anguilla)-Vibrio vulnificus interaction in the gills: Role of the RtxA13 toxin.</title>
        <authorList>
            <person name="Callol A."/>
            <person name="Pajuelo D."/>
            <person name="Ebbesson L."/>
            <person name="Teles M."/>
            <person name="MacKenzie S."/>
            <person name="Amaro C."/>
        </authorList>
    </citation>
    <scope>NUCLEOTIDE SEQUENCE</scope>
</reference>